<dbReference type="Pfam" id="PF13676">
    <property type="entry name" value="TIR_2"/>
    <property type="match status" value="1"/>
</dbReference>
<comment type="caution">
    <text evidence="2">The sequence shown here is derived from an EMBL/GenBank/DDBJ whole genome shotgun (WGS) entry which is preliminary data.</text>
</comment>
<gene>
    <name evidence="2" type="ORF">FHK82_18220</name>
</gene>
<accession>A0A558CEA4</accession>
<dbReference type="SMART" id="SM00255">
    <property type="entry name" value="TIR"/>
    <property type="match status" value="1"/>
</dbReference>
<evidence type="ECO:0000313" key="2">
    <source>
        <dbReference type="EMBL" id="TVT47101.1"/>
    </source>
</evidence>
<sequence length="172" mass="19426">MANLFFSYSHKDEELRNELEVHLSMLKRQGLLRSWHDRRIGAGKDIHSNISAELEEANIILLLVSANFLASDYCYDKEMARALDKDNEGTARVIPVILHPCDWHSAPFGHLRATPQDGKPVSMFANRDEALTQVAKDIRSAVEELGCPSQEDEVLGETIKGVRALYCICFRN</sequence>
<dbReference type="Proteomes" id="UP000317355">
    <property type="component" value="Unassembled WGS sequence"/>
</dbReference>
<dbReference type="PROSITE" id="PS50104">
    <property type="entry name" value="TIR"/>
    <property type="match status" value="1"/>
</dbReference>
<organism evidence="2 3">
    <name type="scientific">Sedimenticola thiotaurini</name>
    <dbReference type="NCBI Taxonomy" id="1543721"/>
    <lineage>
        <taxon>Bacteria</taxon>
        <taxon>Pseudomonadati</taxon>
        <taxon>Pseudomonadota</taxon>
        <taxon>Gammaproteobacteria</taxon>
        <taxon>Chromatiales</taxon>
        <taxon>Sedimenticolaceae</taxon>
        <taxon>Sedimenticola</taxon>
    </lineage>
</organism>
<evidence type="ECO:0000313" key="3">
    <source>
        <dbReference type="Proteomes" id="UP000317355"/>
    </source>
</evidence>
<evidence type="ECO:0000259" key="1">
    <source>
        <dbReference type="PROSITE" id="PS50104"/>
    </source>
</evidence>
<proteinExistence type="predicted"/>
<dbReference type="Gene3D" id="3.40.50.10140">
    <property type="entry name" value="Toll/interleukin-1 receptor homology (TIR) domain"/>
    <property type="match status" value="1"/>
</dbReference>
<reference evidence="2 3" key="1">
    <citation type="submission" date="2019-07" db="EMBL/GenBank/DDBJ databases">
        <title>The pathways for chlorine oxyanion respiration interact through the shared metabolite chlorate.</title>
        <authorList>
            <person name="Barnum T.P."/>
            <person name="Cheng Y."/>
            <person name="Hill K.A."/>
            <person name="Lucas L.N."/>
            <person name="Carlson H.K."/>
            <person name="Coates J.D."/>
        </authorList>
    </citation>
    <scope>NUCLEOTIDE SEQUENCE [LARGE SCALE GENOMIC DNA]</scope>
    <source>
        <strain evidence="2">BK-3</strain>
    </source>
</reference>
<dbReference type="SUPFAM" id="SSF52200">
    <property type="entry name" value="Toll/Interleukin receptor TIR domain"/>
    <property type="match status" value="1"/>
</dbReference>
<dbReference type="InterPro" id="IPR035897">
    <property type="entry name" value="Toll_tir_struct_dom_sf"/>
</dbReference>
<dbReference type="GO" id="GO:0007165">
    <property type="term" value="P:signal transduction"/>
    <property type="evidence" value="ECO:0007669"/>
    <property type="project" value="InterPro"/>
</dbReference>
<dbReference type="InterPro" id="IPR000157">
    <property type="entry name" value="TIR_dom"/>
</dbReference>
<protein>
    <submittedName>
        <fullName evidence="2">Toll/interleukin-1 receptor domain-containing protein</fullName>
    </submittedName>
</protein>
<name>A0A558CEA4_9GAMM</name>
<dbReference type="EMBL" id="VMRY01000160">
    <property type="protein sequence ID" value="TVT47101.1"/>
    <property type="molecule type" value="Genomic_DNA"/>
</dbReference>
<dbReference type="AlphaFoldDB" id="A0A558CEA4"/>
<feature type="domain" description="TIR" evidence="1">
    <location>
        <begin position="1"/>
        <end position="142"/>
    </location>
</feature>
<keyword evidence="2" id="KW-0675">Receptor</keyword>